<evidence type="ECO:0000313" key="2">
    <source>
        <dbReference type="Proteomes" id="UP000199570"/>
    </source>
</evidence>
<organism evidence="1 2">
    <name type="scientific">Pseudomonas moorei</name>
    <dbReference type="NCBI Taxonomy" id="395599"/>
    <lineage>
        <taxon>Bacteria</taxon>
        <taxon>Pseudomonadati</taxon>
        <taxon>Pseudomonadota</taxon>
        <taxon>Gammaproteobacteria</taxon>
        <taxon>Pseudomonadales</taxon>
        <taxon>Pseudomonadaceae</taxon>
        <taxon>Pseudomonas</taxon>
    </lineage>
</organism>
<gene>
    <name evidence="1" type="ORF">SAMN04490195_4045</name>
</gene>
<proteinExistence type="predicted"/>
<reference evidence="2" key="1">
    <citation type="submission" date="2016-10" db="EMBL/GenBank/DDBJ databases">
        <authorList>
            <person name="Varghese N."/>
            <person name="Submissions S."/>
        </authorList>
    </citation>
    <scope>NUCLEOTIDE SEQUENCE [LARGE SCALE GENOMIC DNA]</scope>
    <source>
        <strain evidence="2">BS3775</strain>
    </source>
</reference>
<dbReference type="Pfam" id="PF08808">
    <property type="entry name" value="RES"/>
    <property type="match status" value="1"/>
</dbReference>
<dbReference type="OrthoDB" id="1425103at2"/>
<protein>
    <submittedName>
        <fullName evidence="1">RES domain-containing protein</fullName>
    </submittedName>
</protein>
<dbReference type="RefSeq" id="WP_090324447.1">
    <property type="nucleotide sequence ID" value="NZ_FNKJ01000003.1"/>
</dbReference>
<dbReference type="SMART" id="SM00953">
    <property type="entry name" value="RES"/>
    <property type="match status" value="1"/>
</dbReference>
<dbReference type="EMBL" id="FNKJ01000003">
    <property type="protein sequence ID" value="SDR23627.1"/>
    <property type="molecule type" value="Genomic_DNA"/>
</dbReference>
<name>A0A1H1HDV5_9PSED</name>
<dbReference type="Proteomes" id="UP000199570">
    <property type="component" value="Unassembled WGS sequence"/>
</dbReference>
<keyword evidence="2" id="KW-1185">Reference proteome</keyword>
<accession>A0A1H1HDV5</accession>
<dbReference type="InterPro" id="IPR014914">
    <property type="entry name" value="RES_dom"/>
</dbReference>
<evidence type="ECO:0000313" key="1">
    <source>
        <dbReference type="EMBL" id="SDR23627.1"/>
    </source>
</evidence>
<sequence>MERQDDELQICHQCVGEQFLSHEIKTTGKAAKCSYCESENFCWTIEALADRIEQAFAEHFTRTSPDPDDWEQILLGDRESNYTWERHGEPVLWVIGNTADIPDQAGEDVLDMLSDRHDDFEMNTMGEETEFSPSSYYELKDLNADVWQQEWWNFERTLRTEARYFGRAATAHLAAVFGGIDRLSTSDCKSLVVNAGPGTSIEVLFRARVFQADKPLQEALCRPDQHLGSPPARMASAGRMNARGISVFYGATAKGVALAEVRPPVGSYVAVASFKVIRPLRLLNLSALEKTHDEGSLFDPALLRRLERVAFLRTLGRKMTRPVMPDDQEFDYLATQAVADFLATENDPLLDGIIFESTQSDEGANIVLFHSASRVALMDLPEGTDIRASTVSHDEDGAYPDYWVREEVPPEKEEEPPPELGIWPFIAMLADARVDHDRRQESLDIRPDSVEVHHIKKVKVESDSYTVERHRYQMGKNARF</sequence>
<dbReference type="AlphaFoldDB" id="A0A1H1HDV5"/>